<gene>
    <name evidence="1" type="ORF">L6164_036839</name>
</gene>
<evidence type="ECO:0000313" key="1">
    <source>
        <dbReference type="EMBL" id="KAI4296922.1"/>
    </source>
</evidence>
<proteinExistence type="predicted"/>
<sequence>MFLYLLIIDVKNPAPPVIKEYSDSCGNIYNLPESCGDPSYSVLCEGNTTVLYLYYGRHLVQAITPTNSSTLKSTSAGVGSNSCLTVSSNFITYNNFEDDFLEKLTYLNDYNHYYPDAITFISCENPMLKGIAAPCTGYNSWTRKYIYVLPHSAEVWEVANSCSIEIMVNVWSSGPTTCNENCSYPEILTEELNGTVLRWQPNHCGEWQKHGENCRFHNDSNLVLCAKKFAAYRSSATERPLFFAEYMLRGKRELDSYIELLPHELFKALVLSSICNGILSVLLAIKELLFMNLCLMALLIDFGLAKLYPVEDSIVALTRIRGTKG</sequence>
<comment type="caution">
    <text evidence="1">The sequence shown here is derived from an EMBL/GenBank/DDBJ whole genome shotgun (WGS) entry which is preliminary data.</text>
</comment>
<keyword evidence="2" id="KW-1185">Reference proteome</keyword>
<evidence type="ECO:0000313" key="2">
    <source>
        <dbReference type="Proteomes" id="UP000828941"/>
    </source>
</evidence>
<dbReference type="Proteomes" id="UP000828941">
    <property type="component" value="Chromosome 14"/>
</dbReference>
<accession>A0ACB9KJ16</accession>
<protein>
    <submittedName>
        <fullName evidence="1">Uncharacterized protein</fullName>
    </submittedName>
</protein>
<dbReference type="EMBL" id="CM039439">
    <property type="protein sequence ID" value="KAI4296922.1"/>
    <property type="molecule type" value="Genomic_DNA"/>
</dbReference>
<organism evidence="1 2">
    <name type="scientific">Bauhinia variegata</name>
    <name type="common">Purple orchid tree</name>
    <name type="synonym">Phanera variegata</name>
    <dbReference type="NCBI Taxonomy" id="167791"/>
    <lineage>
        <taxon>Eukaryota</taxon>
        <taxon>Viridiplantae</taxon>
        <taxon>Streptophyta</taxon>
        <taxon>Embryophyta</taxon>
        <taxon>Tracheophyta</taxon>
        <taxon>Spermatophyta</taxon>
        <taxon>Magnoliopsida</taxon>
        <taxon>eudicotyledons</taxon>
        <taxon>Gunneridae</taxon>
        <taxon>Pentapetalae</taxon>
        <taxon>rosids</taxon>
        <taxon>fabids</taxon>
        <taxon>Fabales</taxon>
        <taxon>Fabaceae</taxon>
        <taxon>Cercidoideae</taxon>
        <taxon>Cercideae</taxon>
        <taxon>Bauhiniinae</taxon>
        <taxon>Bauhinia</taxon>
    </lineage>
</organism>
<name>A0ACB9KJ16_BAUVA</name>
<reference evidence="1 2" key="1">
    <citation type="journal article" date="2022" name="DNA Res.">
        <title>Chromosomal-level genome assembly of the orchid tree Bauhinia variegata (Leguminosae; Cercidoideae) supports the allotetraploid origin hypothesis of Bauhinia.</title>
        <authorList>
            <person name="Zhong Y."/>
            <person name="Chen Y."/>
            <person name="Zheng D."/>
            <person name="Pang J."/>
            <person name="Liu Y."/>
            <person name="Luo S."/>
            <person name="Meng S."/>
            <person name="Qian L."/>
            <person name="Wei D."/>
            <person name="Dai S."/>
            <person name="Zhou R."/>
        </authorList>
    </citation>
    <scope>NUCLEOTIDE SEQUENCE [LARGE SCALE GENOMIC DNA]</scope>
    <source>
        <strain evidence="1">BV-YZ2020</strain>
    </source>
</reference>